<evidence type="ECO:0000313" key="10">
    <source>
        <dbReference type="EMBL" id="CAD8090432.1"/>
    </source>
</evidence>
<reference evidence="10" key="1">
    <citation type="submission" date="2021-01" db="EMBL/GenBank/DDBJ databases">
        <authorList>
            <consortium name="Genoscope - CEA"/>
            <person name="William W."/>
        </authorList>
    </citation>
    <scope>NUCLEOTIDE SEQUENCE</scope>
</reference>
<dbReference type="SMART" id="SM00219">
    <property type="entry name" value="TyrKc"/>
    <property type="match status" value="1"/>
</dbReference>
<dbReference type="GO" id="GO:0017148">
    <property type="term" value="P:negative regulation of translation"/>
    <property type="evidence" value="ECO:0007669"/>
    <property type="project" value="UniProtKB-KW"/>
</dbReference>
<organism evidence="10 11">
    <name type="scientific">Paramecium primaurelia</name>
    <dbReference type="NCBI Taxonomy" id="5886"/>
    <lineage>
        <taxon>Eukaryota</taxon>
        <taxon>Sar</taxon>
        <taxon>Alveolata</taxon>
        <taxon>Ciliophora</taxon>
        <taxon>Intramacronucleata</taxon>
        <taxon>Oligohymenophorea</taxon>
        <taxon>Peniculida</taxon>
        <taxon>Parameciidae</taxon>
        <taxon>Paramecium</taxon>
    </lineage>
</organism>
<dbReference type="GO" id="GO:0005524">
    <property type="term" value="F:ATP binding"/>
    <property type="evidence" value="ECO:0007669"/>
    <property type="project" value="UniProtKB-KW"/>
</dbReference>
<evidence type="ECO:0000256" key="2">
    <source>
        <dbReference type="ARBA" id="ARBA00022527"/>
    </source>
</evidence>
<dbReference type="EMBL" id="CAJJDM010000089">
    <property type="protein sequence ID" value="CAD8090432.1"/>
    <property type="molecule type" value="Genomic_DNA"/>
</dbReference>
<accession>A0A8S1NE91</accession>
<dbReference type="PANTHER" id="PTHR11042">
    <property type="entry name" value="EUKARYOTIC TRANSLATION INITIATION FACTOR 2-ALPHA KINASE EIF2-ALPHA KINASE -RELATED"/>
    <property type="match status" value="1"/>
</dbReference>
<protein>
    <recommendedName>
        <fullName evidence="1">non-specific serine/threonine protein kinase</fullName>
        <ecNumber evidence="1">2.7.11.1</ecNumber>
    </recommendedName>
</protein>
<dbReference type="PROSITE" id="PS50011">
    <property type="entry name" value="PROTEIN_KINASE_DOM"/>
    <property type="match status" value="1"/>
</dbReference>
<keyword evidence="5" id="KW-0418">Kinase</keyword>
<keyword evidence="6" id="KW-0067">ATP-binding</keyword>
<keyword evidence="7" id="KW-0652">Protein synthesis inhibitor</keyword>
<evidence type="ECO:0000259" key="9">
    <source>
        <dbReference type="PROSITE" id="PS50011"/>
    </source>
</evidence>
<dbReference type="GO" id="GO:0005634">
    <property type="term" value="C:nucleus"/>
    <property type="evidence" value="ECO:0007669"/>
    <property type="project" value="TreeGrafter"/>
</dbReference>
<dbReference type="InterPro" id="IPR000719">
    <property type="entry name" value="Prot_kinase_dom"/>
</dbReference>
<evidence type="ECO:0000256" key="6">
    <source>
        <dbReference type="ARBA" id="ARBA00022840"/>
    </source>
</evidence>
<comment type="caution">
    <text evidence="10">The sequence shown here is derived from an EMBL/GenBank/DDBJ whole genome shotgun (WGS) entry which is preliminary data.</text>
</comment>
<evidence type="ECO:0000256" key="5">
    <source>
        <dbReference type="ARBA" id="ARBA00022777"/>
    </source>
</evidence>
<evidence type="ECO:0000256" key="1">
    <source>
        <dbReference type="ARBA" id="ARBA00012513"/>
    </source>
</evidence>
<sequence>MLRPQTNQQEKNIFNLNSVYLQQIVSQGWKRYETDFEEIETLLKGTYYQVVKVINKIDQQVYAIKQIQICLKKQQQMEINIQRVLKEVRYLAQLNHPNIMRYYTSWIQMNEDEQELQQMTTNNSIKMIDILSPLKSPSYKRGIYDDQFLFPKQIDNKSSKERISYSEVESSDSESSETQSDRFFSEQKQKNKSLKISTQLISKSCGQKQLHVDKFTIFIQTEFCDQSLCNYLKVRNTLLQQNVEQQEYQLEQSYENALIISLNLISALEYIHQQCKLVHRDLRPDNIFINNENDVRIGDFGLMKKIKQLLVQKESSKQQYGFIEENTPFDKSSDQKIYVAPELLGENINKQYDNRIDIYSFGLILLLLFYPTFSQESQMQLLLDAKESKTLPLRFIQRNPIVSDIVIRCLDKDPNRRYSLDYIKRKLQEVHYQLERQQRMNCIELGIYKIKFEDEDIEQLKYLKLIDSQLYLFKSKLHKKAQAIYNIIECQIRVIENTIVICHEQLTTISIILNDEIETQQLKQKLLLLK</sequence>
<feature type="region of interest" description="Disordered" evidence="8">
    <location>
        <begin position="161"/>
        <end position="186"/>
    </location>
</feature>
<dbReference type="Proteomes" id="UP000688137">
    <property type="component" value="Unassembled WGS sequence"/>
</dbReference>
<dbReference type="GO" id="GO:0004713">
    <property type="term" value="F:protein tyrosine kinase activity"/>
    <property type="evidence" value="ECO:0007669"/>
    <property type="project" value="InterPro"/>
</dbReference>
<dbReference type="InterPro" id="IPR008266">
    <property type="entry name" value="Tyr_kinase_AS"/>
</dbReference>
<dbReference type="AlphaFoldDB" id="A0A8S1NE91"/>
<evidence type="ECO:0000313" key="11">
    <source>
        <dbReference type="Proteomes" id="UP000688137"/>
    </source>
</evidence>
<dbReference type="InterPro" id="IPR020635">
    <property type="entry name" value="Tyr_kinase_cat_dom"/>
</dbReference>
<dbReference type="GO" id="GO:0004694">
    <property type="term" value="F:eukaryotic translation initiation factor 2alpha kinase activity"/>
    <property type="evidence" value="ECO:0007669"/>
    <property type="project" value="TreeGrafter"/>
</dbReference>
<keyword evidence="4" id="KW-0547">Nucleotide-binding</keyword>
<evidence type="ECO:0000256" key="7">
    <source>
        <dbReference type="ARBA" id="ARBA00023193"/>
    </source>
</evidence>
<gene>
    <name evidence="10" type="ORF">PPRIM_AZ9-3.1.T0860032</name>
</gene>
<evidence type="ECO:0000256" key="8">
    <source>
        <dbReference type="SAM" id="MobiDB-lite"/>
    </source>
</evidence>
<proteinExistence type="predicted"/>
<dbReference type="OMA" id="TIVICHE"/>
<dbReference type="EC" id="2.7.11.1" evidence="1"/>
<dbReference type="Pfam" id="PF00069">
    <property type="entry name" value="Pkinase"/>
    <property type="match status" value="2"/>
</dbReference>
<keyword evidence="3" id="KW-0808">Transferase</keyword>
<evidence type="ECO:0000256" key="4">
    <source>
        <dbReference type="ARBA" id="ARBA00022741"/>
    </source>
</evidence>
<feature type="domain" description="Protein kinase" evidence="9">
    <location>
        <begin position="36"/>
        <end position="434"/>
    </location>
</feature>
<keyword evidence="11" id="KW-1185">Reference proteome</keyword>
<dbReference type="InterPro" id="IPR050339">
    <property type="entry name" value="CC_SR_Kinase"/>
</dbReference>
<keyword evidence="2" id="KW-0723">Serine/threonine-protein kinase</keyword>
<evidence type="ECO:0000256" key="3">
    <source>
        <dbReference type="ARBA" id="ARBA00022679"/>
    </source>
</evidence>
<name>A0A8S1NE91_PARPR</name>
<dbReference type="PANTHER" id="PTHR11042:SF160">
    <property type="entry name" value="EUKARYOTIC TRANSLATION INITIATION FACTOR 2-ALPHA KINASE 1"/>
    <property type="match status" value="1"/>
</dbReference>
<dbReference type="GO" id="GO:0005737">
    <property type="term" value="C:cytoplasm"/>
    <property type="evidence" value="ECO:0007669"/>
    <property type="project" value="TreeGrafter"/>
</dbReference>
<dbReference type="PROSITE" id="PS00109">
    <property type="entry name" value="PROTEIN_KINASE_TYR"/>
    <property type="match status" value="1"/>
</dbReference>
<dbReference type="FunFam" id="3.30.200.20:FF:001254">
    <property type="entry name" value="AGC family protein kinase"/>
    <property type="match status" value="1"/>
</dbReference>